<dbReference type="SMART" id="SM00564">
    <property type="entry name" value="PQQ"/>
    <property type="match status" value="8"/>
</dbReference>
<feature type="signal peptide" evidence="1">
    <location>
        <begin position="1"/>
        <end position="21"/>
    </location>
</feature>
<dbReference type="Gene3D" id="2.40.10.480">
    <property type="match status" value="1"/>
</dbReference>
<dbReference type="Gene3D" id="2.60.120.650">
    <property type="entry name" value="Cupin"/>
    <property type="match status" value="1"/>
</dbReference>
<dbReference type="InterPro" id="IPR003347">
    <property type="entry name" value="JmjC_dom"/>
</dbReference>
<dbReference type="RefSeq" id="XP_065665128.1">
    <property type="nucleotide sequence ID" value="XM_065809056.1"/>
</dbReference>
<evidence type="ECO:0000313" key="4">
    <source>
        <dbReference type="RefSeq" id="XP_065665127.1"/>
    </source>
</evidence>
<dbReference type="SUPFAM" id="SSF50998">
    <property type="entry name" value="Quinoprotein alcohol dehydrogenase-like"/>
    <property type="match status" value="2"/>
</dbReference>
<organism evidence="3 5">
    <name type="scientific">Hydra vulgaris</name>
    <name type="common">Hydra</name>
    <name type="synonym">Hydra attenuata</name>
    <dbReference type="NCBI Taxonomy" id="6087"/>
    <lineage>
        <taxon>Eukaryota</taxon>
        <taxon>Metazoa</taxon>
        <taxon>Cnidaria</taxon>
        <taxon>Hydrozoa</taxon>
        <taxon>Hydroidolina</taxon>
        <taxon>Anthoathecata</taxon>
        <taxon>Aplanulata</taxon>
        <taxon>Hydridae</taxon>
        <taxon>Hydra</taxon>
    </lineage>
</organism>
<protein>
    <submittedName>
        <fullName evidence="4 5">Uncharacterized protein LOC100210754 isoform X3</fullName>
    </submittedName>
</protein>
<dbReference type="GeneID" id="100210754"/>
<dbReference type="PANTHER" id="PTHR12461">
    <property type="entry name" value="HYPOXIA-INDUCIBLE FACTOR 1 ALPHA INHIBITOR-RELATED"/>
    <property type="match status" value="1"/>
</dbReference>
<dbReference type="Pfam" id="PF13621">
    <property type="entry name" value="Cupin_8"/>
    <property type="match status" value="1"/>
</dbReference>
<dbReference type="InterPro" id="IPR058545">
    <property type="entry name" value="Beta-prop_EMC1_1st"/>
</dbReference>
<dbReference type="Pfam" id="PF25293">
    <property type="entry name" value="Beta-prop_EMC1_N"/>
    <property type="match status" value="1"/>
</dbReference>
<feature type="domain" description="JmjC" evidence="2">
    <location>
        <begin position="155"/>
        <end position="308"/>
    </location>
</feature>
<dbReference type="InterPro" id="IPR018391">
    <property type="entry name" value="PQQ_b-propeller_rpt"/>
</dbReference>
<evidence type="ECO:0000259" key="2">
    <source>
        <dbReference type="PROSITE" id="PS51184"/>
    </source>
</evidence>
<dbReference type="RefSeq" id="XP_065665127.1">
    <property type="nucleotide sequence ID" value="XM_065809055.1"/>
</dbReference>
<dbReference type="InterPro" id="IPR002372">
    <property type="entry name" value="PQQ_rpt_dom"/>
</dbReference>
<reference evidence="4 5" key="1">
    <citation type="submission" date="2025-05" db="UniProtKB">
        <authorList>
            <consortium name="RefSeq"/>
        </authorList>
    </citation>
    <scope>IDENTIFICATION</scope>
</reference>
<dbReference type="SMART" id="SM00558">
    <property type="entry name" value="JmjC"/>
    <property type="match status" value="1"/>
</dbReference>
<keyword evidence="3" id="KW-1185">Reference proteome</keyword>
<dbReference type="PROSITE" id="PS51184">
    <property type="entry name" value="JMJC"/>
    <property type="match status" value="1"/>
</dbReference>
<dbReference type="InterPro" id="IPR015943">
    <property type="entry name" value="WD40/YVTN_repeat-like_dom_sf"/>
</dbReference>
<dbReference type="Gene3D" id="2.40.128.630">
    <property type="match status" value="1"/>
</dbReference>
<evidence type="ECO:0000256" key="1">
    <source>
        <dbReference type="SAM" id="SignalP"/>
    </source>
</evidence>
<dbReference type="InterPro" id="IPR011047">
    <property type="entry name" value="Quinoprotein_ADH-like_sf"/>
</dbReference>
<dbReference type="Proteomes" id="UP001652625">
    <property type="component" value="Chromosome 11"/>
</dbReference>
<name>A0ABM4CT72_HYDVU</name>
<evidence type="ECO:0000313" key="3">
    <source>
        <dbReference type="Proteomes" id="UP001652625"/>
    </source>
</evidence>
<dbReference type="SUPFAM" id="SSF51197">
    <property type="entry name" value="Clavaminate synthase-like"/>
    <property type="match status" value="1"/>
</dbReference>
<dbReference type="Gene3D" id="2.130.10.10">
    <property type="entry name" value="YVTN repeat-like/Quinoprotein amine dehydrogenase"/>
    <property type="match status" value="1"/>
</dbReference>
<evidence type="ECO:0000313" key="5">
    <source>
        <dbReference type="RefSeq" id="XP_065665128.1"/>
    </source>
</evidence>
<gene>
    <name evidence="4 5" type="primary">LOC100210754</name>
</gene>
<proteinExistence type="predicted"/>
<dbReference type="PANTHER" id="PTHR12461:SF91">
    <property type="entry name" value="JMJC DOMAIN-CONTAINING PROTEIN"/>
    <property type="match status" value="1"/>
</dbReference>
<dbReference type="InterPro" id="IPR041667">
    <property type="entry name" value="Cupin_8"/>
</dbReference>
<keyword evidence="1" id="KW-0732">Signal</keyword>
<feature type="chain" id="PRO_5045025979" evidence="1">
    <location>
        <begin position="22"/>
        <end position="722"/>
    </location>
</feature>
<dbReference type="Pfam" id="PF13360">
    <property type="entry name" value="PQQ_2"/>
    <property type="match status" value="1"/>
</dbReference>
<accession>A0ABM4CT72</accession>
<sequence length="722" mass="81557">MLLRHVFICLVILELLNKSKQTLTCNRNSYKQVCFSQCAHFSYEFWSGHMKKIGEHANPIQDQISEFSYMFGGKEFYSQFVRKRKPVAFRGVASDWMAAKQWKNESYLIEKYGDVLFDVEMGKIYDNNLNTRKTMKMKEFLREYRNISMYLDSPFPQSEMIHDMQMPLMMGCEELKSAFTSMHLLFSNGGTSSPLHFDGFENFLTVFSGVKIVYLIDPNYIHNMYFKDIKTFPNLSPISPEGVDLVKYPLFASTPFHKLVLNAGDMVYIPQGWFHQVRSFESPNIGVSLWFSIFSPNQLLDINEPDYSYRDSLAQEEAFKFMVFNAPLEIECSSQKVEMINFDKIVLPKVVNYTKRGKVNSEDVEKEPIFVNNTVFYEKVELSEPTVFVGSDDRWIYAIDAQTGKIKWKVETANDTGSTCNFHNSGLVVYCGADDGYMRAIDVTTGSVIWKFKTNSSIISSAFVDHLNLIYFGSMDHYFYVLHSNGTLKWKKNLKSEIWSSPCLTNNSVFIATMSAYRSNIFALDKETGAVAWKYMAFSPIKASPCISHNGSLVTFCDTSSCIYSFNTTSGNITFLKKTASNDSIEATPVADSQGKLFILSKSGSLLALILEPPKVSWKLNVGNSDIGCSSSPYLGVDNILYIAGGNGTCYAIDPDSGEVKWKTDIGSQIFFSSPRLSKNFVYIGSLDGRLNALDSNTGKLLWSAQTNGPLVGTPLITRTFV</sequence>